<gene>
    <name evidence="1" type="primary">PLB1</name>
    <name evidence="1" type="ORF">LOY88_004727</name>
</gene>
<name>A0ACB8USV6_9EURO</name>
<accession>A0ACB8USV6</accession>
<dbReference type="EC" id="3.1.1.5" evidence="1"/>
<dbReference type="EMBL" id="JALBCA010000075">
    <property type="protein sequence ID" value="KAI2384300.1"/>
    <property type="molecule type" value="Genomic_DNA"/>
</dbReference>
<proteinExistence type="predicted"/>
<reference evidence="1" key="1">
    <citation type="journal article" date="2022" name="bioRxiv">
        <title>Population genetic analysis of Ophidiomyces ophidiicola, the causative agent of snake fungal disease, indicates recent introductions to the USA.</title>
        <authorList>
            <person name="Ladner J.T."/>
            <person name="Palmer J.M."/>
            <person name="Ettinger C.L."/>
            <person name="Stajich J.E."/>
            <person name="Farrell T.M."/>
            <person name="Glorioso B.M."/>
            <person name="Lawson B."/>
            <person name="Price S.J."/>
            <person name="Stengle A.G."/>
            <person name="Grear D.A."/>
            <person name="Lorch J.M."/>
        </authorList>
    </citation>
    <scope>NUCLEOTIDE SEQUENCE</scope>
    <source>
        <strain evidence="1">NWHC 24266-5</strain>
    </source>
</reference>
<keyword evidence="1" id="KW-0378">Hydrolase</keyword>
<evidence type="ECO:0000313" key="1">
    <source>
        <dbReference type="EMBL" id="KAI2384300.1"/>
    </source>
</evidence>
<protein>
    <submittedName>
        <fullName evidence="1">Lysophospholipase 1</fullName>
        <ecNumber evidence="1">3.1.1.5</ecNumber>
    </submittedName>
</protein>
<organism evidence="1">
    <name type="scientific">Ophidiomyces ophidiicola</name>
    <dbReference type="NCBI Taxonomy" id="1387563"/>
    <lineage>
        <taxon>Eukaryota</taxon>
        <taxon>Fungi</taxon>
        <taxon>Dikarya</taxon>
        <taxon>Ascomycota</taxon>
        <taxon>Pezizomycotina</taxon>
        <taxon>Eurotiomycetes</taxon>
        <taxon>Eurotiomycetidae</taxon>
        <taxon>Onygenales</taxon>
        <taxon>Onygenaceae</taxon>
        <taxon>Ophidiomyces</taxon>
    </lineage>
</organism>
<comment type="caution">
    <text evidence="1">The sequence shown here is derived from an EMBL/GenBank/DDBJ whole genome shotgun (WGS) entry which is preliminary data.</text>
</comment>
<sequence length="647" mass="69757">MKPDWSALHVLAAAGWLSDTAAATAIKAPSPDLIVRALPNAPNGYSPQGVSCPSNRPAVRSAATVSPSEADWLKERRKKTTAALTNFFSRVPITNFDAAGYIKNFAINASALPNIGIAVSGGGYRALMNGAGVLQAFDSRTKGSADNGHLGGLLQSATYLSGLSGGGWLVGSLYMNNDTTVTALGTGQKGSTWDFTRSILQGPAKRGSSILNTIDYYRQIMDTVDTKRNASFEVSITDYWGRALSYQLIDASKGGPAYTWSSIALSSDFRDASVPMPILVADGRNPGEKLIGGNATVFEFNPWEFGTFDPTVFGFVPLEFLGSKFKAGALPSNESCIRGFDNAGFVMGTSSSLFNQFALQLDGVDIPESIKKELRKILETIGNENNDIAEYKPNPFYHYSNRSSPFANVDSLPVVDGGEDLQNIPLHPLVQPERHVDVIFAIDSSADNKFNWPNGTALVATYQRSLNKTGIANGTAFPSIPDQNTFINLGLNTKPTFFGCNSSNITGTSPLVVYIPNYPYSTYSNVSTFTMSYENNVRDDIIKNGYNVATMGNGTREKEWPICVGCAILSRSFERTRTTVPDVCQQCFKNHCWDGRVNSTSPNTYEPTVINKSVSPKRNAAISMHASSGMPGVIALVITALFTAIFC</sequence>